<keyword evidence="3" id="KW-1185">Reference proteome</keyword>
<accession>A0A9W6Q3Q5</accession>
<evidence type="ECO:0000313" key="2">
    <source>
        <dbReference type="EMBL" id="GLW67632.1"/>
    </source>
</evidence>
<keyword evidence="1" id="KW-0812">Transmembrane</keyword>
<dbReference type="RefSeq" id="WP_067917183.1">
    <property type="nucleotide sequence ID" value="NZ_BSRZ01000029.1"/>
</dbReference>
<gene>
    <name evidence="2" type="ORF">Arub01_58750</name>
</gene>
<sequence>MRPTNPLNDPAILYLRALLGDRLHRLRSGEARDRGASAIEWAIITALLAAIALGVGVLIKQKVEQAAGNIKTG</sequence>
<keyword evidence="1" id="KW-1133">Transmembrane helix</keyword>
<proteinExistence type="predicted"/>
<reference evidence="2" key="1">
    <citation type="submission" date="2023-02" db="EMBL/GenBank/DDBJ databases">
        <title>Actinomadura rubrobrunea NBRC 14622.</title>
        <authorList>
            <person name="Ichikawa N."/>
            <person name="Sato H."/>
            <person name="Tonouchi N."/>
        </authorList>
    </citation>
    <scope>NUCLEOTIDE SEQUENCE</scope>
    <source>
        <strain evidence="2">NBRC 14622</strain>
    </source>
</reference>
<feature type="transmembrane region" description="Helical" evidence="1">
    <location>
        <begin position="38"/>
        <end position="59"/>
    </location>
</feature>
<evidence type="ECO:0000256" key="1">
    <source>
        <dbReference type="SAM" id="Phobius"/>
    </source>
</evidence>
<dbReference type="AlphaFoldDB" id="A0A9W6Q3Q5"/>
<evidence type="ECO:0008006" key="4">
    <source>
        <dbReference type="Google" id="ProtNLM"/>
    </source>
</evidence>
<keyword evidence="1" id="KW-0472">Membrane</keyword>
<evidence type="ECO:0000313" key="3">
    <source>
        <dbReference type="Proteomes" id="UP001165124"/>
    </source>
</evidence>
<dbReference type="EMBL" id="BSRZ01000029">
    <property type="protein sequence ID" value="GLW67632.1"/>
    <property type="molecule type" value="Genomic_DNA"/>
</dbReference>
<name>A0A9W6Q3Q5_9ACTN</name>
<protein>
    <recommendedName>
        <fullName evidence="4">Flp family type IVb pilin</fullName>
    </recommendedName>
</protein>
<comment type="caution">
    <text evidence="2">The sequence shown here is derived from an EMBL/GenBank/DDBJ whole genome shotgun (WGS) entry which is preliminary data.</text>
</comment>
<dbReference type="Proteomes" id="UP001165124">
    <property type="component" value="Unassembled WGS sequence"/>
</dbReference>
<organism evidence="2 3">
    <name type="scientific">Actinomadura rubrobrunea</name>
    <dbReference type="NCBI Taxonomy" id="115335"/>
    <lineage>
        <taxon>Bacteria</taxon>
        <taxon>Bacillati</taxon>
        <taxon>Actinomycetota</taxon>
        <taxon>Actinomycetes</taxon>
        <taxon>Streptosporangiales</taxon>
        <taxon>Thermomonosporaceae</taxon>
        <taxon>Actinomadura</taxon>
    </lineage>
</organism>